<evidence type="ECO:0000313" key="2">
    <source>
        <dbReference type="EMBL" id="CAK7930980.1"/>
    </source>
</evidence>
<proteinExistence type="predicted"/>
<name>A0AAV1U916_9STRA</name>
<comment type="caution">
    <text evidence="2">The sequence shown here is derived from an EMBL/GenBank/DDBJ whole genome shotgun (WGS) entry which is preliminary data.</text>
</comment>
<feature type="region of interest" description="Disordered" evidence="1">
    <location>
        <begin position="319"/>
        <end position="380"/>
    </location>
</feature>
<feature type="compositionally biased region" description="Basic and acidic residues" evidence="1">
    <location>
        <begin position="339"/>
        <end position="354"/>
    </location>
</feature>
<reference evidence="2" key="1">
    <citation type="submission" date="2024-01" db="EMBL/GenBank/DDBJ databases">
        <authorList>
            <person name="Webb A."/>
        </authorList>
    </citation>
    <scope>NUCLEOTIDE SEQUENCE</scope>
    <source>
        <strain evidence="2">Pm1</strain>
    </source>
</reference>
<evidence type="ECO:0000256" key="1">
    <source>
        <dbReference type="SAM" id="MobiDB-lite"/>
    </source>
</evidence>
<protein>
    <submittedName>
        <fullName evidence="2">Uncharacterized protein</fullName>
    </submittedName>
</protein>
<feature type="compositionally biased region" description="Polar residues" evidence="1">
    <location>
        <begin position="319"/>
        <end position="331"/>
    </location>
</feature>
<organism evidence="2 3">
    <name type="scientific">Peronospora matthiolae</name>
    <dbReference type="NCBI Taxonomy" id="2874970"/>
    <lineage>
        <taxon>Eukaryota</taxon>
        <taxon>Sar</taxon>
        <taxon>Stramenopiles</taxon>
        <taxon>Oomycota</taxon>
        <taxon>Peronosporomycetes</taxon>
        <taxon>Peronosporales</taxon>
        <taxon>Peronosporaceae</taxon>
        <taxon>Peronospora</taxon>
    </lineage>
</organism>
<feature type="compositionally biased region" description="Low complexity" evidence="1">
    <location>
        <begin position="31"/>
        <end position="44"/>
    </location>
</feature>
<feature type="compositionally biased region" description="Low complexity" evidence="1">
    <location>
        <begin position="1"/>
        <end position="13"/>
    </location>
</feature>
<dbReference type="AlphaFoldDB" id="A0AAV1U916"/>
<dbReference type="Proteomes" id="UP001162060">
    <property type="component" value="Unassembled WGS sequence"/>
</dbReference>
<accession>A0AAV1U916</accession>
<sequence>MRAAAENASHASAGDSSPVVVNPSRGESPRATGTSVASAAGTSGRNQDKSEIEIIYSGESDDASDSKATPHASGSPGADTASARLTGSGQRGSIMTEIFGSSNFSDEYLPHASQSNDRTRGDVLMLAPIKRPGTEMSCATLLKWSLDGCHHPESLDRLAGTTTKRDQIPSFDFRKICPPDSSTETIRAVEEFFTDAFFKHRWYYGSPVRDGKALVQVWNAFIHNIECLGREAWLEKLDAACIRFEKRNLVGARYKSHRLSREEGLPCLSWGASFPGCMDNSIRAPREASLPNDPYWRARISSEIAERVDTLQSLYLRSGRSFSDGPSSNAAGGSRRTARRDQGHQQSAEHEARSYLRPVDSHASVRGNSSGRHSHRGGSK</sequence>
<gene>
    <name evidence="2" type="ORF">PM001_LOCUS16130</name>
</gene>
<evidence type="ECO:0000313" key="3">
    <source>
        <dbReference type="Proteomes" id="UP001162060"/>
    </source>
</evidence>
<dbReference type="EMBL" id="CAKLBY020000171">
    <property type="protein sequence ID" value="CAK7930980.1"/>
    <property type="molecule type" value="Genomic_DNA"/>
</dbReference>
<feature type="region of interest" description="Disordered" evidence="1">
    <location>
        <begin position="1"/>
        <end position="90"/>
    </location>
</feature>